<feature type="region of interest" description="Disordered" evidence="1">
    <location>
        <begin position="1"/>
        <end position="20"/>
    </location>
</feature>
<dbReference type="RefSeq" id="XP_009854310.1">
    <property type="nucleotide sequence ID" value="XM_009856008.1"/>
</dbReference>
<dbReference type="OrthoDB" id="4567972at2759"/>
<dbReference type="EMBL" id="GL891307">
    <property type="protein sequence ID" value="EGO54346.1"/>
    <property type="molecule type" value="Genomic_DNA"/>
</dbReference>
<dbReference type="Proteomes" id="UP000008065">
    <property type="component" value="Unassembled WGS sequence"/>
</dbReference>
<evidence type="ECO:0000256" key="1">
    <source>
        <dbReference type="SAM" id="MobiDB-lite"/>
    </source>
</evidence>
<feature type="region of interest" description="Disordered" evidence="1">
    <location>
        <begin position="478"/>
        <end position="560"/>
    </location>
</feature>
<feature type="region of interest" description="Disordered" evidence="1">
    <location>
        <begin position="409"/>
        <end position="456"/>
    </location>
</feature>
<gene>
    <name evidence="2" type="ORF">NEUTE1DRAFT_112861</name>
</gene>
<feature type="region of interest" description="Disordered" evidence="1">
    <location>
        <begin position="247"/>
        <end position="270"/>
    </location>
</feature>
<dbReference type="VEuPathDB" id="FungiDB:NEUTE1DRAFT_112861"/>
<evidence type="ECO:0000313" key="3">
    <source>
        <dbReference type="Proteomes" id="UP000008065"/>
    </source>
</evidence>
<dbReference type="GeneID" id="20822642"/>
<evidence type="ECO:0000313" key="2">
    <source>
        <dbReference type="EMBL" id="EGO54346.1"/>
    </source>
</evidence>
<reference evidence="3" key="1">
    <citation type="journal article" date="2011" name="Genetics">
        <title>Massive changes in genome architecture accompany the transition to self-fertility in the filamentous fungus Neurospora tetrasperma.</title>
        <authorList>
            <person name="Ellison C.E."/>
            <person name="Stajich J.E."/>
            <person name="Jacobson D.J."/>
            <person name="Natvig D.O."/>
            <person name="Lapidus A."/>
            <person name="Foster B."/>
            <person name="Aerts A."/>
            <person name="Riley R."/>
            <person name="Lindquist E.A."/>
            <person name="Grigoriev I.V."/>
            <person name="Taylor J.W."/>
        </authorList>
    </citation>
    <scope>NUCLEOTIDE SEQUENCE [LARGE SCALE GENOMIC DNA]</scope>
    <source>
        <strain evidence="3">FGSC 2508 / P0657</strain>
    </source>
</reference>
<dbReference type="HOGENOM" id="CLU_486696_0_0_1"/>
<sequence>MMAAGAPAHPPEGGERRPSYQYYNNQESTLLPEVPLLTGIDNLRLWEVAVLAHLRHYNLDDNSEARDPSTPPSARDGTLYLSWDHMQNRIKVYTIIRRSISDLMSFLEKECRSNPWISLNDPTYDAKGLYELVKEVYSRPPPLDPHQSQDDLMIDLLMLKAVNFGTLSDYLDSFYALWSRLDVSGLQLTDDVLLNFLISGLDGHYDEGWTEDLEKQRLMKKIDLHEALNLVGMRVCEENMVVLPPVPPKDDKYLKGSPTESSSSSTIEQENNIEVNTSMDESIRGCFGHEDELEADIMRRQEEMAAHFRSRTLQWAVENAFLTSWSLEDLDPLSTEHDITTENRRSDDGSRNVSPTNKKERKRGYQPLSDLMARYIPLPLSITSRGSSPSTIAARMDALRIDDKSQVEHNDFEPRDLPSPLASDQSAARKERRRRFLTRFTGTPTKSSPGPVRVMSYQEEWKPKPLFSSPRKFSWEDGVSNSEHDYEPTVLRNTPEPQVRRDLPDTPGTGGSEKQQNEQDEYRLEKRLSAFSPEKVVQKAATAVRNFSRPERPLIRTASF</sequence>
<protein>
    <submittedName>
        <fullName evidence="2">Uncharacterized protein</fullName>
    </submittedName>
</protein>
<keyword evidence="3" id="KW-1185">Reference proteome</keyword>
<name>F8MX75_NEUT8</name>
<accession>F8MX75</accession>
<dbReference type="AlphaFoldDB" id="F8MX75"/>
<dbReference type="KEGG" id="nte:NEUTE1DRAFT112861"/>
<feature type="compositionally biased region" description="Low complexity" evidence="1">
    <location>
        <begin position="257"/>
        <end position="270"/>
    </location>
</feature>
<proteinExistence type="predicted"/>
<feature type="region of interest" description="Disordered" evidence="1">
    <location>
        <begin position="337"/>
        <end position="366"/>
    </location>
</feature>
<organism evidence="2 3">
    <name type="scientific">Neurospora tetrasperma (strain FGSC 2508 / ATCC MYA-4615 / P0657)</name>
    <dbReference type="NCBI Taxonomy" id="510951"/>
    <lineage>
        <taxon>Eukaryota</taxon>
        <taxon>Fungi</taxon>
        <taxon>Dikarya</taxon>
        <taxon>Ascomycota</taxon>
        <taxon>Pezizomycotina</taxon>
        <taxon>Sordariomycetes</taxon>
        <taxon>Sordariomycetidae</taxon>
        <taxon>Sordariales</taxon>
        <taxon>Sordariaceae</taxon>
        <taxon>Neurospora</taxon>
    </lineage>
</organism>
<feature type="compositionally biased region" description="Basic and acidic residues" evidence="1">
    <location>
        <begin position="337"/>
        <end position="350"/>
    </location>
</feature>
<feature type="compositionally biased region" description="Basic and acidic residues" evidence="1">
    <location>
        <begin position="515"/>
        <end position="528"/>
    </location>
</feature>